<dbReference type="AlphaFoldDB" id="A0A391PCZ7"/>
<reference evidence="2 3" key="1">
    <citation type="journal article" date="2018" name="PLoS ONE">
        <title>The draft genome of Kipferlia bialata reveals reductive genome evolution in fornicate parasites.</title>
        <authorList>
            <person name="Tanifuji G."/>
            <person name="Takabayashi S."/>
            <person name="Kume K."/>
            <person name="Takagi M."/>
            <person name="Nakayama T."/>
            <person name="Kamikawa R."/>
            <person name="Inagaki Y."/>
            <person name="Hashimoto T."/>
        </authorList>
    </citation>
    <scope>NUCLEOTIDE SEQUENCE [LARGE SCALE GENOMIC DNA]</scope>
    <source>
        <strain evidence="2">NY0173</strain>
    </source>
</reference>
<protein>
    <recommendedName>
        <fullName evidence="1">PPIase cyclophilin-type domain-containing protein</fullName>
    </recommendedName>
</protein>
<dbReference type="GO" id="GO:0003755">
    <property type="term" value="F:peptidyl-prolyl cis-trans isomerase activity"/>
    <property type="evidence" value="ECO:0007669"/>
    <property type="project" value="InterPro"/>
</dbReference>
<organism evidence="2 3">
    <name type="scientific">Kipferlia bialata</name>
    <dbReference type="NCBI Taxonomy" id="797122"/>
    <lineage>
        <taxon>Eukaryota</taxon>
        <taxon>Metamonada</taxon>
        <taxon>Carpediemonas-like organisms</taxon>
        <taxon>Kipferlia</taxon>
    </lineage>
</organism>
<evidence type="ECO:0000259" key="1">
    <source>
        <dbReference type="Pfam" id="PF00160"/>
    </source>
</evidence>
<dbReference type="Pfam" id="PF00160">
    <property type="entry name" value="Pro_isomerase"/>
    <property type="match status" value="1"/>
</dbReference>
<dbReference type="EMBL" id="BDIP01009156">
    <property type="protein sequence ID" value="GCA64952.1"/>
    <property type="molecule type" value="Genomic_DNA"/>
</dbReference>
<keyword evidence="3" id="KW-1185">Reference proteome</keyword>
<evidence type="ECO:0000313" key="2">
    <source>
        <dbReference type="EMBL" id="GCA64952.1"/>
    </source>
</evidence>
<comment type="caution">
    <text evidence="2">The sequence shown here is derived from an EMBL/GenBank/DDBJ whole genome shotgun (WGS) entry which is preliminary data.</text>
</comment>
<sequence>MALHLDTPLGEFCVDLFVKDSPALCSNVLKLARLGYYDNCIFT</sequence>
<dbReference type="InterPro" id="IPR002130">
    <property type="entry name" value="Cyclophilin-type_PPIase_dom"/>
</dbReference>
<feature type="domain" description="PPIase cyclophilin-type" evidence="1">
    <location>
        <begin position="5"/>
        <end position="43"/>
    </location>
</feature>
<dbReference type="SUPFAM" id="SSF50891">
    <property type="entry name" value="Cyclophilin-like"/>
    <property type="match status" value="1"/>
</dbReference>
<proteinExistence type="predicted"/>
<name>A0A391PCZ7_9EUKA</name>
<dbReference type="Proteomes" id="UP000265618">
    <property type="component" value="Unassembled WGS sequence"/>
</dbReference>
<dbReference type="OrthoDB" id="442970at2759"/>
<gene>
    <name evidence="2" type="ORF">KIPB_015824</name>
</gene>
<dbReference type="Gene3D" id="2.40.100.10">
    <property type="entry name" value="Cyclophilin-like"/>
    <property type="match status" value="1"/>
</dbReference>
<evidence type="ECO:0000313" key="3">
    <source>
        <dbReference type="Proteomes" id="UP000265618"/>
    </source>
</evidence>
<accession>A0A391PCZ7</accession>
<feature type="non-terminal residue" evidence="2">
    <location>
        <position position="43"/>
    </location>
</feature>
<dbReference type="InterPro" id="IPR029000">
    <property type="entry name" value="Cyclophilin-like_dom_sf"/>
</dbReference>